<dbReference type="Proteomes" id="UP000639859">
    <property type="component" value="Unassembled WGS sequence"/>
</dbReference>
<evidence type="ECO:0000256" key="5">
    <source>
        <dbReference type="ARBA" id="ARBA00022801"/>
    </source>
</evidence>
<keyword evidence="2 8" id="KW-1277">Toxin-antitoxin system</keyword>
<comment type="cofactor">
    <cofactor evidence="1 8">
        <name>Mg(2+)</name>
        <dbReference type="ChEBI" id="CHEBI:18420"/>
    </cofactor>
</comment>
<feature type="binding site" evidence="8">
    <location>
        <position position="6"/>
    </location>
    <ligand>
        <name>Mg(2+)</name>
        <dbReference type="ChEBI" id="CHEBI:18420"/>
    </ligand>
</feature>
<keyword evidence="3 8" id="KW-0540">Nuclease</keyword>
<proteinExistence type="inferred from homology"/>
<dbReference type="EMBL" id="JADWOX010000010">
    <property type="protein sequence ID" value="MBI1685033.1"/>
    <property type="molecule type" value="Genomic_DNA"/>
</dbReference>
<evidence type="ECO:0000256" key="4">
    <source>
        <dbReference type="ARBA" id="ARBA00022723"/>
    </source>
</evidence>
<dbReference type="InterPro" id="IPR002716">
    <property type="entry name" value="PIN_dom"/>
</dbReference>
<evidence type="ECO:0000256" key="8">
    <source>
        <dbReference type="HAMAP-Rule" id="MF_00265"/>
    </source>
</evidence>
<evidence type="ECO:0000256" key="2">
    <source>
        <dbReference type="ARBA" id="ARBA00022649"/>
    </source>
</evidence>
<dbReference type="EC" id="3.1.-.-" evidence="8"/>
<dbReference type="PANTHER" id="PTHR33653:SF1">
    <property type="entry name" value="RIBONUCLEASE VAPC2"/>
    <property type="match status" value="1"/>
</dbReference>
<gene>
    <name evidence="8" type="primary">vapC</name>
    <name evidence="10" type="ORF">I4Q42_15285</name>
</gene>
<reference evidence="10 11" key="1">
    <citation type="submission" date="2020-11" db="EMBL/GenBank/DDBJ databases">
        <title>genome sequence of strain KACC 18849.</title>
        <authorList>
            <person name="Gao J."/>
            <person name="Zhang X."/>
        </authorList>
    </citation>
    <scope>NUCLEOTIDE SEQUENCE [LARGE SCALE GENOMIC DNA]</scope>
    <source>
        <strain evidence="10 11">KACC 18849</strain>
    </source>
</reference>
<dbReference type="CDD" id="cd18746">
    <property type="entry name" value="PIN_VapC4-5_FitB-like"/>
    <property type="match status" value="1"/>
</dbReference>
<keyword evidence="11" id="KW-1185">Reference proteome</keyword>
<sequence>MMFVLDTNVVSELRKAGQGRADAQVVAWADQVDAAALYVSAITVLELEAGVLQMERRDARQGAALRAWLDDQVMVAFKDRVLPIDAAVAKRCAALHVPDPRAERDALIAATALVHGMTVVTRNTADFAVTGVRLLDPWTPGD</sequence>
<dbReference type="PANTHER" id="PTHR33653">
    <property type="entry name" value="RIBONUCLEASE VAPC2"/>
    <property type="match status" value="1"/>
</dbReference>
<evidence type="ECO:0000259" key="9">
    <source>
        <dbReference type="Pfam" id="PF01850"/>
    </source>
</evidence>
<dbReference type="HAMAP" id="MF_00265">
    <property type="entry name" value="VapC_Nob1"/>
    <property type="match status" value="1"/>
</dbReference>
<accession>A0ABS0T2A7</accession>
<feature type="domain" description="PIN" evidence="9">
    <location>
        <begin position="4"/>
        <end position="127"/>
    </location>
</feature>
<protein>
    <recommendedName>
        <fullName evidence="8">Ribonuclease VapC</fullName>
        <shortName evidence="8">RNase VapC</shortName>
        <ecNumber evidence="8">3.1.-.-</ecNumber>
    </recommendedName>
    <alternativeName>
        <fullName evidence="8">Toxin VapC</fullName>
    </alternativeName>
</protein>
<organism evidence="10 11">
    <name type="scientific">Caulobacter hibisci</name>
    <dbReference type="NCBI Taxonomy" id="2035993"/>
    <lineage>
        <taxon>Bacteria</taxon>
        <taxon>Pseudomonadati</taxon>
        <taxon>Pseudomonadota</taxon>
        <taxon>Alphaproteobacteria</taxon>
        <taxon>Caulobacterales</taxon>
        <taxon>Caulobacteraceae</taxon>
        <taxon>Caulobacter</taxon>
    </lineage>
</organism>
<keyword evidence="5 8" id="KW-0378">Hydrolase</keyword>
<dbReference type="InterPro" id="IPR050556">
    <property type="entry name" value="Type_II_TA_system_RNase"/>
</dbReference>
<comment type="function">
    <text evidence="8">Toxic component of a toxin-antitoxin (TA) system. An RNase.</text>
</comment>
<feature type="binding site" evidence="8">
    <location>
        <position position="105"/>
    </location>
    <ligand>
        <name>Mg(2+)</name>
        <dbReference type="ChEBI" id="CHEBI:18420"/>
    </ligand>
</feature>
<evidence type="ECO:0000256" key="3">
    <source>
        <dbReference type="ARBA" id="ARBA00022722"/>
    </source>
</evidence>
<comment type="similarity">
    <text evidence="7 8">Belongs to the PINc/VapC protein family.</text>
</comment>
<evidence type="ECO:0000256" key="1">
    <source>
        <dbReference type="ARBA" id="ARBA00001946"/>
    </source>
</evidence>
<dbReference type="InterPro" id="IPR022907">
    <property type="entry name" value="VapC_family"/>
</dbReference>
<dbReference type="InterPro" id="IPR029060">
    <property type="entry name" value="PIN-like_dom_sf"/>
</dbReference>
<evidence type="ECO:0000256" key="6">
    <source>
        <dbReference type="ARBA" id="ARBA00022842"/>
    </source>
</evidence>
<dbReference type="SUPFAM" id="SSF88723">
    <property type="entry name" value="PIN domain-like"/>
    <property type="match status" value="1"/>
</dbReference>
<keyword evidence="6 8" id="KW-0460">Magnesium</keyword>
<name>A0ABS0T2A7_9CAUL</name>
<evidence type="ECO:0000313" key="10">
    <source>
        <dbReference type="EMBL" id="MBI1685033.1"/>
    </source>
</evidence>
<keyword evidence="4 8" id="KW-0479">Metal-binding</keyword>
<dbReference type="Gene3D" id="3.40.50.1010">
    <property type="entry name" value="5'-nuclease"/>
    <property type="match status" value="1"/>
</dbReference>
<keyword evidence="8" id="KW-0800">Toxin</keyword>
<evidence type="ECO:0000256" key="7">
    <source>
        <dbReference type="ARBA" id="ARBA00038093"/>
    </source>
</evidence>
<dbReference type="Pfam" id="PF01850">
    <property type="entry name" value="PIN"/>
    <property type="match status" value="1"/>
</dbReference>
<comment type="caution">
    <text evidence="10">The sequence shown here is derived from an EMBL/GenBank/DDBJ whole genome shotgun (WGS) entry which is preliminary data.</text>
</comment>
<evidence type="ECO:0000313" key="11">
    <source>
        <dbReference type="Proteomes" id="UP000639859"/>
    </source>
</evidence>